<reference evidence="1" key="1">
    <citation type="submission" date="2020-05" db="UniProtKB">
        <authorList>
            <consortium name="EnsemblMetazoa"/>
        </authorList>
    </citation>
    <scope>IDENTIFICATION</scope>
    <source>
        <strain evidence="1">TTRI</strain>
    </source>
</reference>
<dbReference type="InterPro" id="IPR008978">
    <property type="entry name" value="HSP20-like_chaperone"/>
</dbReference>
<dbReference type="SUPFAM" id="SSF49764">
    <property type="entry name" value="HSP20-like chaperones"/>
    <property type="match status" value="1"/>
</dbReference>
<dbReference type="VEuPathDB" id="VectorBase:GAUT022705"/>
<keyword evidence="2" id="KW-1185">Reference proteome</keyword>
<dbReference type="AlphaFoldDB" id="A0A1A9V1E2"/>
<dbReference type="STRING" id="7395.A0A1A9V1E2"/>
<dbReference type="EnsemblMetazoa" id="GAUT022705-RA">
    <property type="protein sequence ID" value="GAUT022705-PA"/>
    <property type="gene ID" value="GAUT022705"/>
</dbReference>
<evidence type="ECO:0008006" key="3">
    <source>
        <dbReference type="Google" id="ProtNLM"/>
    </source>
</evidence>
<organism evidence="1 2">
    <name type="scientific">Glossina austeni</name>
    <name type="common">Savannah tsetse fly</name>
    <dbReference type="NCBI Taxonomy" id="7395"/>
    <lineage>
        <taxon>Eukaryota</taxon>
        <taxon>Metazoa</taxon>
        <taxon>Ecdysozoa</taxon>
        <taxon>Arthropoda</taxon>
        <taxon>Hexapoda</taxon>
        <taxon>Insecta</taxon>
        <taxon>Pterygota</taxon>
        <taxon>Neoptera</taxon>
        <taxon>Endopterygota</taxon>
        <taxon>Diptera</taxon>
        <taxon>Brachycera</taxon>
        <taxon>Muscomorpha</taxon>
        <taxon>Hippoboscoidea</taxon>
        <taxon>Glossinidae</taxon>
        <taxon>Glossina</taxon>
    </lineage>
</organism>
<dbReference type="Proteomes" id="UP000078200">
    <property type="component" value="Unassembled WGS sequence"/>
</dbReference>
<protein>
    <recommendedName>
        <fullName evidence="3">CS domain-containing protein</fullName>
    </recommendedName>
</protein>
<evidence type="ECO:0000313" key="2">
    <source>
        <dbReference type="Proteomes" id="UP000078200"/>
    </source>
</evidence>
<name>A0A1A9V1E2_GLOAU</name>
<proteinExistence type="predicted"/>
<accession>A0A1A9V1E2</accession>
<sequence length="158" mass="18081">MTFDSCSLNEYPDLPITPEEASAITKALDVLQEVLKDTYYLPINFAAEIHGEENILILDLFGVVTPKLVSHELRGLNVVIVRLVKSVHITWPRLLKYPWLSYNYNFIDVREIDGVNPTPLNYKVASDEITDSESDSEQDLFHTYNRTEKCEDDADPFS</sequence>
<evidence type="ECO:0000313" key="1">
    <source>
        <dbReference type="EnsemblMetazoa" id="GAUT022705-PA"/>
    </source>
</evidence>